<sequence>MISHAKWAVVAKWALLTGLLAGGGYAGVAGVLQVAGKRTPAGLSVTTPEFDLGEHKAGHVAKVSVQLVNDSPAPARVLGVYKDCTCLMVDAPFPVEIPAGGAITIPVEVVFPAAPGPFVSKLAFFTDEQHIRQLRVKLVGVTSRG</sequence>
<dbReference type="Proteomes" id="UP000245802">
    <property type="component" value="Chromosome"/>
</dbReference>
<evidence type="ECO:0000313" key="2">
    <source>
        <dbReference type="Proteomes" id="UP000245802"/>
    </source>
</evidence>
<protein>
    <submittedName>
        <fullName evidence="1">DUF1573 domain-containing protein</fullName>
    </submittedName>
</protein>
<evidence type="ECO:0000313" key="1">
    <source>
        <dbReference type="EMBL" id="AWM35705.1"/>
    </source>
</evidence>
<dbReference type="AlphaFoldDB" id="A0A2Z3GXR1"/>
<reference evidence="1 2" key="1">
    <citation type="submission" date="2018-01" db="EMBL/GenBank/DDBJ databases">
        <title>G. obscuriglobus.</title>
        <authorList>
            <person name="Franke J."/>
            <person name="Blomberg W."/>
            <person name="Selmecki A."/>
        </authorList>
    </citation>
    <scope>NUCLEOTIDE SEQUENCE [LARGE SCALE GENOMIC DNA]</scope>
    <source>
        <strain evidence="1 2">DSM 5831</strain>
    </source>
</reference>
<dbReference type="EMBL" id="CP025958">
    <property type="protein sequence ID" value="AWM35705.1"/>
    <property type="molecule type" value="Genomic_DNA"/>
</dbReference>
<proteinExistence type="predicted"/>
<dbReference type="RefSeq" id="WP_010037148.1">
    <property type="nucleotide sequence ID" value="NZ_CP025958.1"/>
</dbReference>
<keyword evidence="2" id="KW-1185">Reference proteome</keyword>
<accession>A0A2Z3GXR1</accession>
<dbReference type="KEGG" id="gog:C1280_00805"/>
<name>A0A2Z3GXR1_9BACT</name>
<organism evidence="1 2">
    <name type="scientific">Gemmata obscuriglobus</name>
    <dbReference type="NCBI Taxonomy" id="114"/>
    <lineage>
        <taxon>Bacteria</taxon>
        <taxon>Pseudomonadati</taxon>
        <taxon>Planctomycetota</taxon>
        <taxon>Planctomycetia</taxon>
        <taxon>Gemmatales</taxon>
        <taxon>Gemmataceae</taxon>
        <taxon>Gemmata</taxon>
    </lineage>
</organism>
<gene>
    <name evidence="1" type="ORF">C1280_00805</name>
</gene>